<organism evidence="1">
    <name type="scientific">Exiguobacterium sp. S3-2</name>
    <dbReference type="NCBI Taxonomy" id="1389960"/>
    <lineage>
        <taxon>Bacteria</taxon>
        <taxon>Bacillati</taxon>
        <taxon>Bacillota</taxon>
        <taxon>Bacilli</taxon>
        <taxon>Bacillales</taxon>
        <taxon>Bacillales Family XII. Incertae Sedis</taxon>
        <taxon>Exiguobacterium</taxon>
    </lineage>
</organism>
<accession>V9Z7P2</accession>
<sequence>MYFDCILNELPQKSSVRVIILQTKTVQDLTDTQYIFAFQD</sequence>
<dbReference type="AlphaFoldDB" id="V9Z7P2"/>
<proteinExistence type="predicted"/>
<keyword evidence="1" id="KW-0614">Plasmid</keyword>
<name>V9Z7P2_9BACL</name>
<dbReference type="EMBL" id="KF648875">
    <property type="protein sequence ID" value="AHE40572.1"/>
    <property type="molecule type" value="Genomic_DNA"/>
</dbReference>
<evidence type="ECO:0000313" key="1">
    <source>
        <dbReference type="EMBL" id="AHE40572.1"/>
    </source>
</evidence>
<geneLocation type="plasmid" evidence="1">
    <name>pMC2</name>
</geneLocation>
<reference evidence="1" key="1">
    <citation type="journal article" date="2014" name="Appl. Environ. Microbiol.">
        <title>Characterization of a Multiresistant Mosaic Plasmid from a Fish Farm Sediment Exiguobacterium sp. Isolate Reveals Aggregation of Functional Clinic-Associated Antibiotic Resistance Genes.</title>
        <authorList>
            <person name="Yang J."/>
            <person name="Wang C."/>
            <person name="Wu J."/>
            <person name="Liu L."/>
            <person name="Zhang G."/>
            <person name="Feng J."/>
        </authorList>
    </citation>
    <scope>NUCLEOTIDE SEQUENCE</scope>
    <source>
        <strain evidence="1">S3-2</strain>
        <plasmid evidence="1">pMC2</plasmid>
    </source>
</reference>
<protein>
    <submittedName>
        <fullName evidence="1">Uncharacterized protein</fullName>
    </submittedName>
</protein>